<keyword evidence="1" id="KW-1015">Disulfide bond</keyword>
<name>G1T2Q5_RABIT</name>
<accession>G1T2Q5</accession>
<evidence type="ECO:0000313" key="4">
    <source>
        <dbReference type="Ensembl" id="ENSOCUP00000010459.3"/>
    </source>
</evidence>
<dbReference type="SMR" id="G1T2Q5"/>
<dbReference type="PaxDb" id="9986-ENSOCUP00000010459"/>
<evidence type="ECO:0000259" key="3">
    <source>
        <dbReference type="PROSITE" id="PS50279"/>
    </source>
</evidence>
<dbReference type="AlphaFoldDB" id="G1T2Q5"/>
<feature type="signal peptide" evidence="2">
    <location>
        <begin position="1"/>
        <end position="24"/>
    </location>
</feature>
<protein>
    <submittedName>
        <fullName evidence="4">Serine peptidase inhibitor, Kunitz type 4</fullName>
    </submittedName>
</protein>
<dbReference type="Ensembl" id="ENSOCUT00000012157.3">
    <property type="protein sequence ID" value="ENSOCUP00000010459.3"/>
    <property type="gene ID" value="ENSOCUG00000012161.3"/>
</dbReference>
<dbReference type="PROSITE" id="PS50279">
    <property type="entry name" value="BPTI_KUNITZ_2"/>
    <property type="match status" value="1"/>
</dbReference>
<dbReference type="SUPFAM" id="SSF57362">
    <property type="entry name" value="BPTI-like"/>
    <property type="match status" value="1"/>
</dbReference>
<dbReference type="CDD" id="cd00109">
    <property type="entry name" value="Kunitz-type"/>
    <property type="match status" value="1"/>
</dbReference>
<dbReference type="InterPro" id="IPR002223">
    <property type="entry name" value="Kunitz_BPTI"/>
</dbReference>
<dbReference type="InParanoid" id="G1T2Q5"/>
<proteinExistence type="predicted"/>
<dbReference type="HOGENOM" id="CLU_164133_0_3_1"/>
<keyword evidence="5" id="KW-1185">Reference proteome</keyword>
<dbReference type="Gene3D" id="4.10.410.10">
    <property type="entry name" value="Pancreatic trypsin inhibitor Kunitz domain"/>
    <property type="match status" value="1"/>
</dbReference>
<dbReference type="PRINTS" id="PR00759">
    <property type="entry name" value="BASICPTASE"/>
</dbReference>
<dbReference type="GeneTree" id="ENSGT00390000004362"/>
<dbReference type="Pfam" id="PF00014">
    <property type="entry name" value="Kunitz_BPTI"/>
    <property type="match status" value="1"/>
</dbReference>
<dbReference type="SMART" id="SM00131">
    <property type="entry name" value="KU"/>
    <property type="match status" value="1"/>
</dbReference>
<reference evidence="4" key="2">
    <citation type="submission" date="2025-08" db="UniProtKB">
        <authorList>
            <consortium name="Ensembl"/>
        </authorList>
    </citation>
    <scope>IDENTIFICATION</scope>
    <source>
        <strain evidence="4">Thorbecke</strain>
    </source>
</reference>
<dbReference type="Bgee" id="ENSOCUG00000012161">
    <property type="expression patterns" value="Expressed in testis and 1 other cell type or tissue"/>
</dbReference>
<feature type="chain" id="PRO_5023940335" evidence="2">
    <location>
        <begin position="25"/>
        <end position="101"/>
    </location>
</feature>
<dbReference type="InterPro" id="IPR042943">
    <property type="entry name" value="SPINT4"/>
</dbReference>
<dbReference type="GO" id="GO:0004867">
    <property type="term" value="F:serine-type endopeptidase inhibitor activity"/>
    <property type="evidence" value="ECO:0007669"/>
    <property type="project" value="InterPro"/>
</dbReference>
<dbReference type="STRING" id="9986.ENSOCUP00000010459"/>
<gene>
    <name evidence="4" type="primary">SPINT4</name>
</gene>
<organism evidence="4 5">
    <name type="scientific">Oryctolagus cuniculus</name>
    <name type="common">Rabbit</name>
    <dbReference type="NCBI Taxonomy" id="9986"/>
    <lineage>
        <taxon>Eukaryota</taxon>
        <taxon>Metazoa</taxon>
        <taxon>Chordata</taxon>
        <taxon>Craniata</taxon>
        <taxon>Vertebrata</taxon>
        <taxon>Euteleostomi</taxon>
        <taxon>Mammalia</taxon>
        <taxon>Eutheria</taxon>
        <taxon>Euarchontoglires</taxon>
        <taxon>Glires</taxon>
        <taxon>Lagomorpha</taxon>
        <taxon>Leporidae</taxon>
        <taxon>Oryctolagus</taxon>
    </lineage>
</organism>
<dbReference type="PANTHER" id="PTHR47898:SF1">
    <property type="entry name" value="KUNITZ-TYPE PROTEASE INHIBITOR 4"/>
    <property type="match status" value="1"/>
</dbReference>
<dbReference type="PROSITE" id="PS00280">
    <property type="entry name" value="BPTI_KUNITZ_1"/>
    <property type="match status" value="1"/>
</dbReference>
<dbReference type="Proteomes" id="UP000001811">
    <property type="component" value="Unplaced"/>
</dbReference>
<dbReference type="InterPro" id="IPR036880">
    <property type="entry name" value="Kunitz_BPTI_sf"/>
</dbReference>
<reference evidence="4 5" key="1">
    <citation type="journal article" date="2011" name="Nature">
        <title>A high-resolution map of human evolutionary constraint using 29 mammals.</title>
        <authorList>
            <person name="Lindblad-Toh K."/>
            <person name="Garber M."/>
            <person name="Zuk O."/>
            <person name="Lin M.F."/>
            <person name="Parker B.J."/>
            <person name="Washietl S."/>
            <person name="Kheradpour P."/>
            <person name="Ernst J."/>
            <person name="Jordan G."/>
            <person name="Mauceli E."/>
            <person name="Ward L.D."/>
            <person name="Lowe C.B."/>
            <person name="Holloway A.K."/>
            <person name="Clamp M."/>
            <person name="Gnerre S."/>
            <person name="Alfoldi J."/>
            <person name="Beal K."/>
            <person name="Chang J."/>
            <person name="Clawson H."/>
            <person name="Cuff J."/>
            <person name="Di Palma F."/>
            <person name="Fitzgerald S."/>
            <person name="Flicek P."/>
            <person name="Guttman M."/>
            <person name="Hubisz M.J."/>
            <person name="Jaffe D.B."/>
            <person name="Jungreis I."/>
            <person name="Kent W.J."/>
            <person name="Kostka D."/>
            <person name="Lara M."/>
            <person name="Martins A.L."/>
            <person name="Massingham T."/>
            <person name="Moltke I."/>
            <person name="Raney B.J."/>
            <person name="Rasmussen M.D."/>
            <person name="Robinson J."/>
            <person name="Stark A."/>
            <person name="Vilella A.J."/>
            <person name="Wen J."/>
            <person name="Xie X."/>
            <person name="Zody M.C."/>
            <person name="Baldwin J."/>
            <person name="Bloom T."/>
            <person name="Chin C.W."/>
            <person name="Heiman D."/>
            <person name="Nicol R."/>
            <person name="Nusbaum C."/>
            <person name="Young S."/>
            <person name="Wilkinson J."/>
            <person name="Worley K.C."/>
            <person name="Kovar C.L."/>
            <person name="Muzny D.M."/>
            <person name="Gibbs R.A."/>
            <person name="Cree A."/>
            <person name="Dihn H.H."/>
            <person name="Fowler G."/>
            <person name="Jhangiani S."/>
            <person name="Joshi V."/>
            <person name="Lee S."/>
            <person name="Lewis L.R."/>
            <person name="Nazareth L.V."/>
            <person name="Okwuonu G."/>
            <person name="Santibanez J."/>
            <person name="Warren W.C."/>
            <person name="Mardis E.R."/>
            <person name="Weinstock G.M."/>
            <person name="Wilson R.K."/>
            <person name="Delehaunty K."/>
            <person name="Dooling D."/>
            <person name="Fronik C."/>
            <person name="Fulton L."/>
            <person name="Fulton B."/>
            <person name="Graves T."/>
            <person name="Minx P."/>
            <person name="Sodergren E."/>
            <person name="Birney E."/>
            <person name="Margulies E.H."/>
            <person name="Herrero J."/>
            <person name="Green E.D."/>
            <person name="Haussler D."/>
            <person name="Siepel A."/>
            <person name="Goldman N."/>
            <person name="Pollard K.S."/>
            <person name="Pedersen J.S."/>
            <person name="Lander E.S."/>
            <person name="Kellis M."/>
        </authorList>
    </citation>
    <scope>NUCLEOTIDE SEQUENCE [LARGE SCALE GENOMIC DNA]</scope>
    <source>
        <strain evidence="5">Thorbecke</strain>
    </source>
</reference>
<evidence type="ECO:0000313" key="5">
    <source>
        <dbReference type="Proteomes" id="UP000001811"/>
    </source>
</evidence>
<dbReference type="eggNOG" id="KOG4295">
    <property type="taxonomic scope" value="Eukaryota"/>
</dbReference>
<evidence type="ECO:0000256" key="2">
    <source>
        <dbReference type="SAM" id="SignalP"/>
    </source>
</evidence>
<sequence>MKLAAQECLLGIFIFCSLTAPSLGGIKAILESICGELKDPCRLDVQHGSCYEMHFRYFYNRTSKRCEFFVYSGCDGNLNNFQLKIECDLACVEEYKKKKKS</sequence>
<keyword evidence="2" id="KW-0732">Signal</keyword>
<dbReference type="PANTHER" id="PTHR47898">
    <property type="entry name" value="KUNITZ-TYPE PROTEASE INHIBITOR 4"/>
    <property type="match status" value="1"/>
</dbReference>
<feature type="domain" description="BPTI/Kunitz inhibitor" evidence="3">
    <location>
        <begin position="41"/>
        <end position="91"/>
    </location>
</feature>
<dbReference type="InterPro" id="IPR020901">
    <property type="entry name" value="Prtase_inh_Kunz-CS"/>
</dbReference>
<reference evidence="4" key="3">
    <citation type="submission" date="2025-09" db="UniProtKB">
        <authorList>
            <consortium name="Ensembl"/>
        </authorList>
    </citation>
    <scope>IDENTIFICATION</scope>
    <source>
        <strain evidence="4">Thorbecke</strain>
    </source>
</reference>
<evidence type="ECO:0000256" key="1">
    <source>
        <dbReference type="ARBA" id="ARBA00023157"/>
    </source>
</evidence>